<gene>
    <name evidence="1" type="ORF">KFE25_001952</name>
</gene>
<reference evidence="1" key="1">
    <citation type="submission" date="2021-05" db="EMBL/GenBank/DDBJ databases">
        <title>The genome of the haptophyte Pavlova lutheri (Diacronema luteri, Pavlovales) - a model for lipid biosynthesis in eukaryotic algae.</title>
        <authorList>
            <person name="Hulatt C.J."/>
            <person name="Posewitz M.C."/>
        </authorList>
    </citation>
    <scope>NUCLEOTIDE SEQUENCE</scope>
    <source>
        <strain evidence="1">NIVA-4/92</strain>
    </source>
</reference>
<dbReference type="EMBL" id="JAGTXO010000008">
    <property type="protein sequence ID" value="KAG8466196.1"/>
    <property type="molecule type" value="Genomic_DNA"/>
</dbReference>
<evidence type="ECO:0008006" key="3">
    <source>
        <dbReference type="Google" id="ProtNLM"/>
    </source>
</evidence>
<keyword evidence="2" id="KW-1185">Reference proteome</keyword>
<evidence type="ECO:0000313" key="1">
    <source>
        <dbReference type="EMBL" id="KAG8466196.1"/>
    </source>
</evidence>
<dbReference type="CDD" id="cd02980">
    <property type="entry name" value="TRX_Fd_family"/>
    <property type="match status" value="1"/>
</dbReference>
<dbReference type="Proteomes" id="UP000751190">
    <property type="component" value="Unassembled WGS sequence"/>
</dbReference>
<evidence type="ECO:0000313" key="2">
    <source>
        <dbReference type="Proteomes" id="UP000751190"/>
    </source>
</evidence>
<dbReference type="Gene3D" id="3.40.30.10">
    <property type="entry name" value="Glutaredoxin"/>
    <property type="match status" value="1"/>
</dbReference>
<organism evidence="1 2">
    <name type="scientific">Diacronema lutheri</name>
    <name type="common">Unicellular marine alga</name>
    <name type="synonym">Monochrysis lutheri</name>
    <dbReference type="NCBI Taxonomy" id="2081491"/>
    <lineage>
        <taxon>Eukaryota</taxon>
        <taxon>Haptista</taxon>
        <taxon>Haptophyta</taxon>
        <taxon>Pavlovophyceae</taxon>
        <taxon>Pavlovales</taxon>
        <taxon>Pavlovaceae</taxon>
        <taxon>Diacronema</taxon>
    </lineage>
</organism>
<comment type="caution">
    <text evidence="1">The sequence shown here is derived from an EMBL/GenBank/DDBJ whole genome shotgun (WGS) entry which is preliminary data.</text>
</comment>
<dbReference type="OrthoDB" id="10583804at2759"/>
<sequence length="200" mass="21516">MPAPDVLLRELQARREAILPHVRLCVCSGHTCSQRGSEAVLVELEELCAEAAGKGVGVERVGCSHQCDKAPVVHIVSKRARPVLIVECVDDPLQCERTVRLALAGDGQPTGAPCSGITSGLMGLFERRSASARWEALRALGRAHDNKSRSLALEQLDEAVDAELRACAMDGAAAARASRRAARLRARFVPKVDRALKLRP</sequence>
<proteinExistence type="predicted"/>
<dbReference type="AlphaFoldDB" id="A0A8J5XCJ6"/>
<protein>
    <recommendedName>
        <fullName evidence="3">(2Fe-2S) ferredoxin domain-containing protein</fullName>
    </recommendedName>
</protein>
<dbReference type="SUPFAM" id="SSF52833">
    <property type="entry name" value="Thioredoxin-like"/>
    <property type="match status" value="1"/>
</dbReference>
<accession>A0A8J5XCJ6</accession>
<name>A0A8J5XCJ6_DIALT</name>
<dbReference type="InterPro" id="IPR036249">
    <property type="entry name" value="Thioredoxin-like_sf"/>
</dbReference>